<dbReference type="PANTHER" id="PTHR13382">
    <property type="entry name" value="MITOCHONDRIAL ATP SYNTHASE COUPLING FACTOR B"/>
    <property type="match status" value="1"/>
</dbReference>
<dbReference type="Gene3D" id="3.80.10.10">
    <property type="entry name" value="Ribonuclease Inhibitor"/>
    <property type="match status" value="1"/>
</dbReference>
<dbReference type="InterPro" id="IPR032675">
    <property type="entry name" value="LRR_dom_sf"/>
</dbReference>
<protein>
    <submittedName>
        <fullName evidence="2">F-box protein SKIP28</fullName>
    </submittedName>
</protein>
<sequence length="338" mass="36711">LGSSPQVGGATSLFPQPASNTYREKMEISATRPAEGAGAASQEPAEPHGALYLVLGYLRLPELLSVHRVCSSLRDAVAGDRLLWRDVLVEPPLSGRITDGALLEVTSRAGGALRTLALVKCWRVTDAGLQRVVQDNPGITKLHVPGCVHLTAEGVLRAVRSLAERKGNLKQLRLNGVSSITKRHLGILNSVLKVHPQQDLKPSFYGDWNSLELHGSENRPIDMDVCPKCESPRLVFDCTREKCRLTKGGHWTECRGCFFCIARCGMCAGCVGFQELGEESACSHLLCLDCWLQLPKCHTCNRPYCPGHGNSLTECSGSSGFVCEECQIYGVPFSALDL</sequence>
<gene>
    <name evidence="2" type="primary">SKIP28</name>
    <name evidence="2" type="ORF">g.32120</name>
</gene>
<evidence type="ECO:0000259" key="1">
    <source>
        <dbReference type="Pfam" id="PF12937"/>
    </source>
</evidence>
<dbReference type="PANTHER" id="PTHR13382:SF16">
    <property type="entry name" value="F-BOX PROTEIN SKIP28"/>
    <property type="match status" value="1"/>
</dbReference>
<dbReference type="SUPFAM" id="SSF81383">
    <property type="entry name" value="F-box domain"/>
    <property type="match status" value="1"/>
</dbReference>
<dbReference type="EMBL" id="GDJX01008770">
    <property type="protein sequence ID" value="JAT59166.1"/>
    <property type="molecule type" value="Transcribed_RNA"/>
</dbReference>
<dbReference type="GO" id="GO:0005737">
    <property type="term" value="C:cytoplasm"/>
    <property type="evidence" value="ECO:0007669"/>
    <property type="project" value="TreeGrafter"/>
</dbReference>
<dbReference type="InterPro" id="IPR001810">
    <property type="entry name" value="F-box_dom"/>
</dbReference>
<proteinExistence type="predicted"/>
<evidence type="ECO:0000313" key="2">
    <source>
        <dbReference type="EMBL" id="JAT59166.1"/>
    </source>
</evidence>
<feature type="domain" description="F-box" evidence="1">
    <location>
        <begin position="47"/>
        <end position="87"/>
    </location>
</feature>
<dbReference type="InterPro" id="IPR036047">
    <property type="entry name" value="F-box-like_dom_sf"/>
</dbReference>
<reference evidence="2" key="1">
    <citation type="submission" date="2015-07" db="EMBL/GenBank/DDBJ databases">
        <title>Transcriptome Assembly of Anthurium amnicola.</title>
        <authorList>
            <person name="Suzuki J."/>
        </authorList>
    </citation>
    <scope>NUCLEOTIDE SEQUENCE</scope>
</reference>
<name>A0A1D1YX26_9ARAE</name>
<accession>A0A1D1YX26</accession>
<feature type="non-terminal residue" evidence="2">
    <location>
        <position position="1"/>
    </location>
</feature>
<organism evidence="2">
    <name type="scientific">Anthurium amnicola</name>
    <dbReference type="NCBI Taxonomy" id="1678845"/>
    <lineage>
        <taxon>Eukaryota</taxon>
        <taxon>Viridiplantae</taxon>
        <taxon>Streptophyta</taxon>
        <taxon>Embryophyta</taxon>
        <taxon>Tracheophyta</taxon>
        <taxon>Spermatophyta</taxon>
        <taxon>Magnoliopsida</taxon>
        <taxon>Liliopsida</taxon>
        <taxon>Araceae</taxon>
        <taxon>Pothoideae</taxon>
        <taxon>Potheae</taxon>
        <taxon>Anthurium</taxon>
    </lineage>
</organism>
<dbReference type="Pfam" id="PF12937">
    <property type="entry name" value="F-box-like"/>
    <property type="match status" value="1"/>
</dbReference>
<dbReference type="AlphaFoldDB" id="A0A1D1YX26"/>
<dbReference type="InterPro" id="IPR050648">
    <property type="entry name" value="F-box_LRR-repeat"/>
</dbReference>